<comment type="similarity">
    <text evidence="2">Belongs to the class-III pyridoxal-phosphate-dependent aminotransferase family.</text>
</comment>
<dbReference type="GO" id="GO:0009450">
    <property type="term" value="P:gamma-aminobutyric acid catabolic process"/>
    <property type="evidence" value="ECO:0007669"/>
    <property type="project" value="TreeGrafter"/>
</dbReference>
<organism evidence="6">
    <name type="scientific">marine metagenome</name>
    <dbReference type="NCBI Taxonomy" id="408172"/>
    <lineage>
        <taxon>unclassified sequences</taxon>
        <taxon>metagenomes</taxon>
        <taxon>ecological metagenomes</taxon>
    </lineage>
</organism>
<dbReference type="PANTHER" id="PTHR43206:SF2">
    <property type="entry name" value="4-AMINOBUTYRATE AMINOTRANSFERASE GABT"/>
    <property type="match status" value="1"/>
</dbReference>
<dbReference type="InterPro" id="IPR005814">
    <property type="entry name" value="Aminotrans_3"/>
</dbReference>
<reference evidence="6" key="1">
    <citation type="submission" date="2018-05" db="EMBL/GenBank/DDBJ databases">
        <authorList>
            <person name="Lanie J.A."/>
            <person name="Ng W.-L."/>
            <person name="Kazmierczak K.M."/>
            <person name="Andrzejewski T.M."/>
            <person name="Davidsen T.M."/>
            <person name="Wayne K.J."/>
            <person name="Tettelin H."/>
            <person name="Glass J.I."/>
            <person name="Rusch D."/>
            <person name="Podicherti R."/>
            <person name="Tsui H.-C.T."/>
            <person name="Winkler M.E."/>
        </authorList>
    </citation>
    <scope>NUCLEOTIDE SEQUENCE</scope>
</reference>
<name>A0A382U474_9ZZZZ</name>
<protein>
    <recommendedName>
        <fullName evidence="7">L-lysine 6-transaminase</fullName>
    </recommendedName>
</protein>
<proteinExistence type="inferred from homology"/>
<accession>A0A382U474</accession>
<keyword evidence="3" id="KW-0032">Aminotransferase</keyword>
<dbReference type="SUPFAM" id="SSF53383">
    <property type="entry name" value="PLP-dependent transferases"/>
    <property type="match status" value="1"/>
</dbReference>
<evidence type="ECO:0000256" key="1">
    <source>
        <dbReference type="ARBA" id="ARBA00001933"/>
    </source>
</evidence>
<dbReference type="InterPro" id="IPR015424">
    <property type="entry name" value="PyrdxlP-dep_Trfase"/>
</dbReference>
<evidence type="ECO:0000256" key="3">
    <source>
        <dbReference type="ARBA" id="ARBA00022576"/>
    </source>
</evidence>
<dbReference type="EMBL" id="UINC01141039">
    <property type="protein sequence ID" value="SVD28541.1"/>
    <property type="molecule type" value="Genomic_DNA"/>
</dbReference>
<keyword evidence="5" id="KW-0663">Pyridoxal phosphate</keyword>
<gene>
    <name evidence="6" type="ORF">METZ01_LOCUS381395</name>
</gene>
<feature type="non-terminal residue" evidence="6">
    <location>
        <position position="1"/>
    </location>
</feature>
<dbReference type="Gene3D" id="3.90.1150.10">
    <property type="entry name" value="Aspartate Aminotransferase, domain 1"/>
    <property type="match status" value="1"/>
</dbReference>
<evidence type="ECO:0008006" key="7">
    <source>
        <dbReference type="Google" id="ProtNLM"/>
    </source>
</evidence>
<evidence type="ECO:0000313" key="6">
    <source>
        <dbReference type="EMBL" id="SVD28541.1"/>
    </source>
</evidence>
<dbReference type="Pfam" id="PF00202">
    <property type="entry name" value="Aminotran_3"/>
    <property type="match status" value="1"/>
</dbReference>
<evidence type="ECO:0000256" key="5">
    <source>
        <dbReference type="ARBA" id="ARBA00022898"/>
    </source>
</evidence>
<dbReference type="AlphaFoldDB" id="A0A382U474"/>
<sequence length="277" mass="31510">MKINPRNVKKILSNNILADGFDTIIDLEKSHGSYLVDHRDGTEYLDMFSMYASGAVGYNHPYILSHKNKLGEIAVNKTTLSDIYNIYYAEFLNTFNKIAIPKSLSNAFFIDGGALAVENALKTAFDWKRRKNLEKGSNANGDKVIYFNQAFHGRSGYTLSLTNTSDPRKTMYFPKFPWFKLNNPRLTFPITDDILTEVKQSESDIISNIKKIISKNTDDIAAIIIEPIQGEGGDNHFRDEFMKSLRDICDNNDIIFIFDEVQTGIGVTGKMWAYEHF</sequence>
<comment type="cofactor">
    <cofactor evidence="1">
        <name>pyridoxal 5'-phosphate</name>
        <dbReference type="ChEBI" id="CHEBI:597326"/>
    </cofactor>
</comment>
<dbReference type="Gene3D" id="3.40.640.10">
    <property type="entry name" value="Type I PLP-dependent aspartate aminotransferase-like (Major domain)"/>
    <property type="match status" value="1"/>
</dbReference>
<dbReference type="GO" id="GO:0008483">
    <property type="term" value="F:transaminase activity"/>
    <property type="evidence" value="ECO:0007669"/>
    <property type="project" value="UniProtKB-KW"/>
</dbReference>
<dbReference type="InterPro" id="IPR015421">
    <property type="entry name" value="PyrdxlP-dep_Trfase_major"/>
</dbReference>
<evidence type="ECO:0000256" key="4">
    <source>
        <dbReference type="ARBA" id="ARBA00022679"/>
    </source>
</evidence>
<keyword evidence="4" id="KW-0808">Transferase</keyword>
<evidence type="ECO:0000256" key="2">
    <source>
        <dbReference type="ARBA" id="ARBA00008954"/>
    </source>
</evidence>
<feature type="non-terminal residue" evidence="6">
    <location>
        <position position="277"/>
    </location>
</feature>
<dbReference type="InterPro" id="IPR015422">
    <property type="entry name" value="PyrdxlP-dep_Trfase_small"/>
</dbReference>
<dbReference type="PANTHER" id="PTHR43206">
    <property type="entry name" value="AMINOTRANSFERASE"/>
    <property type="match status" value="1"/>
</dbReference>
<dbReference type="GO" id="GO:0030170">
    <property type="term" value="F:pyridoxal phosphate binding"/>
    <property type="evidence" value="ECO:0007669"/>
    <property type="project" value="InterPro"/>
</dbReference>